<evidence type="ECO:0000313" key="2">
    <source>
        <dbReference type="EMBL" id="KAF0316058.1"/>
    </source>
</evidence>
<feature type="compositionally biased region" description="Polar residues" evidence="1">
    <location>
        <begin position="53"/>
        <end position="62"/>
    </location>
</feature>
<feature type="compositionally biased region" description="Low complexity" evidence="1">
    <location>
        <begin position="147"/>
        <end position="182"/>
    </location>
</feature>
<organism evidence="2 3">
    <name type="scientific">Colletotrichum asianum</name>
    <dbReference type="NCBI Taxonomy" id="702518"/>
    <lineage>
        <taxon>Eukaryota</taxon>
        <taxon>Fungi</taxon>
        <taxon>Dikarya</taxon>
        <taxon>Ascomycota</taxon>
        <taxon>Pezizomycotina</taxon>
        <taxon>Sordariomycetes</taxon>
        <taxon>Hypocreomycetidae</taxon>
        <taxon>Glomerellales</taxon>
        <taxon>Glomerellaceae</taxon>
        <taxon>Colletotrichum</taxon>
        <taxon>Colletotrichum gloeosporioides species complex</taxon>
    </lineage>
</organism>
<accession>A0A8H3ZEF8</accession>
<dbReference type="EMBL" id="WOWK01000174">
    <property type="protein sequence ID" value="KAF0316058.1"/>
    <property type="molecule type" value="Genomic_DNA"/>
</dbReference>
<gene>
    <name evidence="2" type="ORF">GQ607_016702</name>
</gene>
<evidence type="ECO:0000313" key="3">
    <source>
        <dbReference type="Proteomes" id="UP000434172"/>
    </source>
</evidence>
<sequence>MTPTSFRSQFCRNSNLTTITTDSCFGHPATITVPSSDRIFPNCATNPTAVAMSQRNPNDEASTANLPTPNVPTANAPTIQAPTPNVPRTKLPTTRVPTPNTPTTNSQHAGSLPADATPTGSKHIIDNGQDGPKRPKVSDNNIGPGAPQQYPQQHPQQQLLQQLLQQQQPLQQPLQKPLQQPPRNLSYPSSLPLGHGLGVGFPGGRAPYQPPNVIPPNPTTTSSQGSGSAGVVIPTYNPPTIETATVIFSFEIKRKIGTMGIDDGAFSRTIAHLEAEFPGADVRFSLEKS</sequence>
<proteinExistence type="predicted"/>
<evidence type="ECO:0000256" key="1">
    <source>
        <dbReference type="SAM" id="MobiDB-lite"/>
    </source>
</evidence>
<keyword evidence="3" id="KW-1185">Reference proteome</keyword>
<protein>
    <submittedName>
        <fullName evidence="2">Uncharacterized protein</fullName>
    </submittedName>
</protein>
<comment type="caution">
    <text evidence="2">The sequence shown here is derived from an EMBL/GenBank/DDBJ whole genome shotgun (WGS) entry which is preliminary data.</text>
</comment>
<dbReference type="Proteomes" id="UP000434172">
    <property type="component" value="Unassembled WGS sequence"/>
</dbReference>
<feature type="compositionally biased region" description="Low complexity" evidence="1">
    <location>
        <begin position="63"/>
        <end position="78"/>
    </location>
</feature>
<feature type="compositionally biased region" description="Low complexity" evidence="1">
    <location>
        <begin position="92"/>
        <end position="104"/>
    </location>
</feature>
<feature type="region of interest" description="Disordered" evidence="1">
    <location>
        <begin position="53"/>
        <end position="228"/>
    </location>
</feature>
<name>A0A8H3ZEF8_9PEZI</name>
<feature type="compositionally biased region" description="Low complexity" evidence="1">
    <location>
        <begin position="219"/>
        <end position="228"/>
    </location>
</feature>
<feature type="compositionally biased region" description="Pro residues" evidence="1">
    <location>
        <begin position="208"/>
        <end position="218"/>
    </location>
</feature>
<dbReference type="OrthoDB" id="10531875at2759"/>
<dbReference type="AlphaFoldDB" id="A0A8H3ZEF8"/>
<reference evidence="2 3" key="1">
    <citation type="submission" date="2019-12" db="EMBL/GenBank/DDBJ databases">
        <title>A genome sequence resource for the geographically widespread anthracnose pathogen Colletotrichum asianum.</title>
        <authorList>
            <person name="Meng Y."/>
        </authorList>
    </citation>
    <scope>NUCLEOTIDE SEQUENCE [LARGE SCALE GENOMIC DNA]</scope>
    <source>
        <strain evidence="2 3">ICMP 18580</strain>
    </source>
</reference>